<protein>
    <submittedName>
        <fullName evidence="1">Uncharacterized protein</fullName>
    </submittedName>
</protein>
<dbReference type="InterPro" id="IPR038551">
    <property type="entry name" value="Ribosomal_eS26_sf"/>
</dbReference>
<reference evidence="1" key="2">
    <citation type="submission" date="2025-09" db="UniProtKB">
        <authorList>
            <consortium name="Ensembl"/>
        </authorList>
    </citation>
    <scope>IDENTIFICATION</scope>
</reference>
<sequence>RTLKSRQNASLRREGHTQLIQCTTLCLLCPQGQDHDCFFTWNSSEAPAIRDISEVRIFESDVVLKLSSAVLRRTSPFHPDSGLLRPPPDHLRKLC</sequence>
<evidence type="ECO:0000313" key="1">
    <source>
        <dbReference type="Ensembl" id="ENSCPRP00005023744.1"/>
    </source>
</evidence>
<proteinExistence type="predicted"/>
<keyword evidence="2" id="KW-1185">Reference proteome</keyword>
<reference evidence="1" key="1">
    <citation type="submission" date="2025-08" db="UniProtKB">
        <authorList>
            <consortium name="Ensembl"/>
        </authorList>
    </citation>
    <scope>IDENTIFICATION</scope>
</reference>
<dbReference type="Ensembl" id="ENSCPRT00005027719.1">
    <property type="protein sequence ID" value="ENSCPRP00005023744.1"/>
    <property type="gene ID" value="ENSCPRG00005016472.1"/>
</dbReference>
<dbReference type="Proteomes" id="UP000594220">
    <property type="component" value="Unplaced"/>
</dbReference>
<dbReference type="AlphaFoldDB" id="A0A7M4FGY3"/>
<evidence type="ECO:0000313" key="2">
    <source>
        <dbReference type="Proteomes" id="UP000594220"/>
    </source>
</evidence>
<accession>A0A7M4FGY3</accession>
<organism evidence="1 2">
    <name type="scientific">Crocodylus porosus</name>
    <name type="common">Saltwater crocodile</name>
    <name type="synonym">Estuarine crocodile</name>
    <dbReference type="NCBI Taxonomy" id="8502"/>
    <lineage>
        <taxon>Eukaryota</taxon>
        <taxon>Metazoa</taxon>
        <taxon>Chordata</taxon>
        <taxon>Craniata</taxon>
        <taxon>Vertebrata</taxon>
        <taxon>Euteleostomi</taxon>
        <taxon>Archelosauria</taxon>
        <taxon>Archosauria</taxon>
        <taxon>Crocodylia</taxon>
        <taxon>Longirostres</taxon>
        <taxon>Crocodylidae</taxon>
        <taxon>Crocodylus</taxon>
    </lineage>
</organism>
<name>A0A7M4FGY3_CROPO</name>
<dbReference type="Gene3D" id="3.30.1740.20">
    <property type="entry name" value="Ribosomal protein S26e"/>
    <property type="match status" value="1"/>
</dbReference>